<accession>A0A5B0RLB8</accession>
<evidence type="ECO:0000313" key="3">
    <source>
        <dbReference type="EMBL" id="KAA1097697.1"/>
    </source>
</evidence>
<dbReference type="Proteomes" id="UP000324748">
    <property type="component" value="Unassembled WGS sequence"/>
</dbReference>
<evidence type="ECO:0000313" key="4">
    <source>
        <dbReference type="EMBL" id="KAA1126082.1"/>
    </source>
</evidence>
<evidence type="ECO:0000313" key="5">
    <source>
        <dbReference type="Proteomes" id="UP000324748"/>
    </source>
</evidence>
<feature type="region of interest" description="Disordered" evidence="1">
    <location>
        <begin position="78"/>
        <end position="101"/>
    </location>
</feature>
<dbReference type="PROSITE" id="PS51257">
    <property type="entry name" value="PROKAR_LIPOPROTEIN"/>
    <property type="match status" value="1"/>
</dbReference>
<reference evidence="5 6" key="1">
    <citation type="submission" date="2019-05" db="EMBL/GenBank/DDBJ databases">
        <title>Emergence of the Ug99 lineage of the wheat stem rust pathogen through somatic hybridization.</title>
        <authorList>
            <person name="Li F."/>
            <person name="Upadhyaya N.M."/>
            <person name="Sperschneider J."/>
            <person name="Matny O."/>
            <person name="Nguyen-Phuc H."/>
            <person name="Mago R."/>
            <person name="Raley C."/>
            <person name="Miller M.E."/>
            <person name="Silverstein K.A.T."/>
            <person name="Henningsen E."/>
            <person name="Hirsch C.D."/>
            <person name="Visser B."/>
            <person name="Pretorius Z.A."/>
            <person name="Steffenson B.J."/>
            <person name="Schwessinger B."/>
            <person name="Dodds P.N."/>
            <person name="Figueroa M."/>
        </authorList>
    </citation>
    <scope>NUCLEOTIDE SEQUENCE [LARGE SCALE GENOMIC DNA]</scope>
    <source>
        <strain evidence="3">21-0</strain>
        <strain evidence="4 6">Ug99</strain>
    </source>
</reference>
<dbReference type="Proteomes" id="UP000325313">
    <property type="component" value="Unassembled WGS sequence"/>
</dbReference>
<keyword evidence="5" id="KW-1185">Reference proteome</keyword>
<sequence>MKLLATLMVQVIVLILNLTALSCVSRPFGFQSIEAAESPAEVKSLWKRYQPHKLRGKVTIKSHRGTPRTPKGHYFIIPPRLPVISNPPHNDKGKSQSRKFH</sequence>
<evidence type="ECO:0000313" key="6">
    <source>
        <dbReference type="Proteomes" id="UP000325313"/>
    </source>
</evidence>
<protein>
    <submittedName>
        <fullName evidence="4">Uncharacterized protein</fullName>
    </submittedName>
</protein>
<keyword evidence="2" id="KW-0732">Signal</keyword>
<name>A0A5B0RLB8_PUCGR</name>
<dbReference type="EMBL" id="VSWC01000066">
    <property type="protein sequence ID" value="KAA1097697.1"/>
    <property type="molecule type" value="Genomic_DNA"/>
</dbReference>
<evidence type="ECO:0000256" key="2">
    <source>
        <dbReference type="SAM" id="SignalP"/>
    </source>
</evidence>
<organism evidence="4 6">
    <name type="scientific">Puccinia graminis f. sp. tritici</name>
    <dbReference type="NCBI Taxonomy" id="56615"/>
    <lineage>
        <taxon>Eukaryota</taxon>
        <taxon>Fungi</taxon>
        <taxon>Dikarya</taxon>
        <taxon>Basidiomycota</taxon>
        <taxon>Pucciniomycotina</taxon>
        <taxon>Pucciniomycetes</taxon>
        <taxon>Pucciniales</taxon>
        <taxon>Pucciniaceae</taxon>
        <taxon>Puccinia</taxon>
    </lineage>
</organism>
<dbReference type="EMBL" id="VDEP01000173">
    <property type="protein sequence ID" value="KAA1126082.1"/>
    <property type="molecule type" value="Genomic_DNA"/>
</dbReference>
<dbReference type="AlphaFoldDB" id="A0A5B0RLB8"/>
<gene>
    <name evidence="3" type="ORF">PGT21_017387</name>
    <name evidence="4" type="ORF">PGTUg99_021435</name>
</gene>
<feature type="chain" id="PRO_5036138153" evidence="2">
    <location>
        <begin position="26"/>
        <end position="101"/>
    </location>
</feature>
<feature type="signal peptide" evidence="2">
    <location>
        <begin position="1"/>
        <end position="25"/>
    </location>
</feature>
<proteinExistence type="predicted"/>
<comment type="caution">
    <text evidence="4">The sequence shown here is derived from an EMBL/GenBank/DDBJ whole genome shotgun (WGS) entry which is preliminary data.</text>
</comment>
<evidence type="ECO:0000256" key="1">
    <source>
        <dbReference type="SAM" id="MobiDB-lite"/>
    </source>
</evidence>